<organism evidence="2 3">
    <name type="scientific">Streptomyces edwardsiae</name>
    <dbReference type="NCBI Taxonomy" id="3075527"/>
    <lineage>
        <taxon>Bacteria</taxon>
        <taxon>Bacillati</taxon>
        <taxon>Actinomycetota</taxon>
        <taxon>Actinomycetes</taxon>
        <taxon>Kitasatosporales</taxon>
        <taxon>Streptomycetaceae</taxon>
        <taxon>Streptomyces</taxon>
    </lineage>
</organism>
<reference evidence="3" key="1">
    <citation type="submission" date="2023-07" db="EMBL/GenBank/DDBJ databases">
        <title>30 novel species of actinomycetes from the DSMZ collection.</title>
        <authorList>
            <person name="Nouioui I."/>
        </authorList>
    </citation>
    <scope>NUCLEOTIDE SEQUENCE [LARGE SCALE GENOMIC DNA]</scope>
    <source>
        <strain evidence="3">DSM 41636</strain>
    </source>
</reference>
<protein>
    <submittedName>
        <fullName evidence="2">Uncharacterized protein</fullName>
    </submittedName>
</protein>
<evidence type="ECO:0000313" key="2">
    <source>
        <dbReference type="EMBL" id="MDT0393637.1"/>
    </source>
</evidence>
<proteinExistence type="predicted"/>
<dbReference type="Proteomes" id="UP001183881">
    <property type="component" value="Unassembled WGS sequence"/>
</dbReference>
<evidence type="ECO:0000256" key="1">
    <source>
        <dbReference type="SAM" id="MobiDB-lite"/>
    </source>
</evidence>
<sequence>MNVQDGSRTVPGGQCFRDTAPVRLLAKGTPWSAAAVCERRDDGTERSGRLRVVRLIAADSRSPSAEHAGGIPTAAPMTDSASRTEETACFEAVYSLESGMAITPFIGEVLTIAPPPVLSIARIAVPRVGLVVGRRPARSGCLVIHHGRLSLQQVIVRLCDRAVLGGGTAGRGRHAVPPCR</sequence>
<keyword evidence="3" id="KW-1185">Reference proteome</keyword>
<evidence type="ECO:0000313" key="3">
    <source>
        <dbReference type="Proteomes" id="UP001183881"/>
    </source>
</evidence>
<feature type="region of interest" description="Disordered" evidence="1">
    <location>
        <begin position="61"/>
        <end position="82"/>
    </location>
</feature>
<comment type="caution">
    <text evidence="2">The sequence shown here is derived from an EMBL/GenBank/DDBJ whole genome shotgun (WGS) entry which is preliminary data.</text>
</comment>
<name>A0ABU2PP72_9ACTN</name>
<accession>A0ABU2PP72</accession>
<dbReference type="EMBL" id="JAVRFA010000002">
    <property type="protein sequence ID" value="MDT0393637.1"/>
    <property type="molecule type" value="Genomic_DNA"/>
</dbReference>
<gene>
    <name evidence="2" type="ORF">RM705_02770</name>
</gene>